<evidence type="ECO:0000256" key="3">
    <source>
        <dbReference type="ARBA" id="ARBA00022692"/>
    </source>
</evidence>
<evidence type="ECO:0000256" key="6">
    <source>
        <dbReference type="SAM" id="Phobius"/>
    </source>
</evidence>
<name>A0A0D6EW70_9PROT</name>
<dbReference type="InterPro" id="IPR051449">
    <property type="entry name" value="ABC-2_transporter_component"/>
</dbReference>
<dbReference type="PANTHER" id="PTHR30294">
    <property type="entry name" value="MEMBRANE COMPONENT OF ABC TRANSPORTER YHHJ-RELATED"/>
    <property type="match status" value="1"/>
</dbReference>
<dbReference type="STRING" id="1581557.BN1208_1074"/>
<evidence type="ECO:0000256" key="4">
    <source>
        <dbReference type="ARBA" id="ARBA00022989"/>
    </source>
</evidence>
<feature type="transmembrane region" description="Helical" evidence="6">
    <location>
        <begin position="223"/>
        <end position="241"/>
    </location>
</feature>
<feature type="transmembrane region" description="Helical" evidence="6">
    <location>
        <begin position="173"/>
        <end position="193"/>
    </location>
</feature>
<keyword evidence="3 6" id="KW-0812">Transmembrane</keyword>
<evidence type="ECO:0000256" key="5">
    <source>
        <dbReference type="ARBA" id="ARBA00023136"/>
    </source>
</evidence>
<evidence type="ECO:0000313" key="8">
    <source>
        <dbReference type="Proteomes" id="UP000064007"/>
    </source>
</evidence>
<dbReference type="PANTHER" id="PTHR30294:SF29">
    <property type="entry name" value="MULTIDRUG ABC TRANSPORTER PERMEASE YBHS-RELATED"/>
    <property type="match status" value="1"/>
</dbReference>
<feature type="transmembrane region" description="Helical" evidence="6">
    <location>
        <begin position="55"/>
        <end position="80"/>
    </location>
</feature>
<feature type="transmembrane region" description="Helical" evidence="6">
    <location>
        <begin position="112"/>
        <end position="136"/>
    </location>
</feature>
<feature type="transmembrane region" description="Helical" evidence="6">
    <location>
        <begin position="142"/>
        <end position="166"/>
    </location>
</feature>
<keyword evidence="5 6" id="KW-0472">Membrane</keyword>
<keyword evidence="2" id="KW-1003">Cell membrane</keyword>
<sequence length="248" mass="28145">MIINIARKELKSLFASPMGWTILALLMALLGNFYLTGVNKYFEVMSGAVRPAERVGVTIFVGQTVFGIARYIMLFAVPLLTMRLISEERRNQTLPFLFSAPISLTEIVLGKFVGLIIFLSILIVYIFMMLITLNIWSDIDFGYLLANSFGLWLLLGSFSALGIYFSSLTKQPIIAAILSFISLFALIFLESMFASDPNHWFAYISLMKHFQSFSRGLIDTSDLIYFFLFISTFLTLTIRRLDAERLRG</sequence>
<dbReference type="EMBL" id="LN827929">
    <property type="protein sequence ID" value="CEZ19955.1"/>
    <property type="molecule type" value="Genomic_DNA"/>
</dbReference>
<organism evidence="7 8">
    <name type="scientific">Candidatus Methylopumilus planktonicus</name>
    <dbReference type="NCBI Taxonomy" id="1581557"/>
    <lineage>
        <taxon>Bacteria</taxon>
        <taxon>Pseudomonadati</taxon>
        <taxon>Pseudomonadota</taxon>
        <taxon>Betaproteobacteria</taxon>
        <taxon>Nitrosomonadales</taxon>
        <taxon>Methylophilaceae</taxon>
        <taxon>Candidatus Methylopumilus</taxon>
    </lineage>
</organism>
<proteinExistence type="predicted"/>
<comment type="subcellular location">
    <subcellularLocation>
        <location evidence="1">Cell membrane</location>
        <topology evidence="1">Multi-pass membrane protein</topology>
    </subcellularLocation>
</comment>
<evidence type="ECO:0000313" key="7">
    <source>
        <dbReference type="EMBL" id="CEZ19955.1"/>
    </source>
</evidence>
<dbReference type="RefSeq" id="WP_046488614.1">
    <property type="nucleotide sequence ID" value="NZ_CP040983.1"/>
</dbReference>
<dbReference type="Pfam" id="PF12679">
    <property type="entry name" value="ABC2_membrane_2"/>
    <property type="match status" value="1"/>
</dbReference>
<dbReference type="GO" id="GO:0140359">
    <property type="term" value="F:ABC-type transporter activity"/>
    <property type="evidence" value="ECO:0007669"/>
    <property type="project" value="InterPro"/>
</dbReference>
<dbReference type="AlphaFoldDB" id="A0A0D6EW70"/>
<feature type="transmembrane region" description="Helical" evidence="6">
    <location>
        <begin position="12"/>
        <end position="35"/>
    </location>
</feature>
<dbReference type="Proteomes" id="UP000064007">
    <property type="component" value="Chromosome 1"/>
</dbReference>
<evidence type="ECO:0000256" key="2">
    <source>
        <dbReference type="ARBA" id="ARBA00022475"/>
    </source>
</evidence>
<gene>
    <name evidence="7" type="ORF">BN1208_1074</name>
</gene>
<protein>
    <submittedName>
        <fullName evidence="7">ABC transporter, permease protein</fullName>
    </submittedName>
</protein>
<evidence type="ECO:0000256" key="1">
    <source>
        <dbReference type="ARBA" id="ARBA00004651"/>
    </source>
</evidence>
<reference evidence="8" key="1">
    <citation type="submission" date="2014-12" db="EMBL/GenBank/DDBJ databases">
        <authorList>
            <person name="Salcher M.M."/>
        </authorList>
    </citation>
    <scope>NUCLEOTIDE SEQUENCE [LARGE SCALE GENOMIC DNA]</scope>
    <source>
        <strain evidence="8">MMS-10A-171</strain>
    </source>
</reference>
<keyword evidence="4 6" id="KW-1133">Transmembrane helix</keyword>
<dbReference type="GO" id="GO:0005886">
    <property type="term" value="C:plasma membrane"/>
    <property type="evidence" value="ECO:0007669"/>
    <property type="project" value="UniProtKB-SubCell"/>
</dbReference>
<dbReference type="KEGG" id="mbat:BN1208_1074"/>
<dbReference type="OrthoDB" id="9794512at2"/>
<accession>A0A0D6EW70</accession>
<dbReference type="HOGENOM" id="CLU_081003_1_0_4"/>
<keyword evidence="8" id="KW-1185">Reference proteome</keyword>